<accession>A0ABR0BKG9</accession>
<dbReference type="EMBL" id="JAWRVI010000067">
    <property type="protein sequence ID" value="KAK4082051.1"/>
    <property type="molecule type" value="Genomic_DNA"/>
</dbReference>
<feature type="region of interest" description="Disordered" evidence="1">
    <location>
        <begin position="37"/>
        <end position="87"/>
    </location>
</feature>
<keyword evidence="3" id="KW-1185">Reference proteome</keyword>
<organism evidence="2 3">
    <name type="scientific">Purpureocillium lilacinum</name>
    <name type="common">Paecilomyces lilacinus</name>
    <dbReference type="NCBI Taxonomy" id="33203"/>
    <lineage>
        <taxon>Eukaryota</taxon>
        <taxon>Fungi</taxon>
        <taxon>Dikarya</taxon>
        <taxon>Ascomycota</taxon>
        <taxon>Pezizomycotina</taxon>
        <taxon>Sordariomycetes</taxon>
        <taxon>Hypocreomycetidae</taxon>
        <taxon>Hypocreales</taxon>
        <taxon>Ophiocordycipitaceae</taxon>
        <taxon>Purpureocillium</taxon>
    </lineage>
</organism>
<evidence type="ECO:0000256" key="1">
    <source>
        <dbReference type="SAM" id="MobiDB-lite"/>
    </source>
</evidence>
<name>A0ABR0BKG9_PURLI</name>
<proteinExistence type="predicted"/>
<evidence type="ECO:0000313" key="2">
    <source>
        <dbReference type="EMBL" id="KAK4082051.1"/>
    </source>
</evidence>
<reference evidence="2 3" key="1">
    <citation type="journal article" date="2024" name="Microbiol. Resour. Announc.">
        <title>Genome annotations for the ascomycete fungi Trichoderma harzianum, Trichoderma aggressivum, and Purpureocillium lilacinum.</title>
        <authorList>
            <person name="Beijen E.P.W."/>
            <person name="Ohm R.A."/>
        </authorList>
    </citation>
    <scope>NUCLEOTIDE SEQUENCE [LARGE SCALE GENOMIC DNA]</scope>
    <source>
        <strain evidence="2 3">CBS 150709</strain>
    </source>
</reference>
<dbReference type="Proteomes" id="UP001287286">
    <property type="component" value="Unassembled WGS sequence"/>
</dbReference>
<sequence length="143" mass="15730">MATRGYIGETLEFLDQIMRERKMARDHVEGAMACMGWAGPLGATPGRGRGSDNSSERVESSPGRRRAVARDKTAEDGRGLIKSAEARQGPACSLLLETRVDENGVRMTHMRMVKAGKRSPPAPAVRRCTRRLPLELLRSARTL</sequence>
<protein>
    <submittedName>
        <fullName evidence="2">Uncharacterized protein</fullName>
    </submittedName>
</protein>
<comment type="caution">
    <text evidence="2">The sequence shown here is derived from an EMBL/GenBank/DDBJ whole genome shotgun (WGS) entry which is preliminary data.</text>
</comment>
<feature type="compositionally biased region" description="Basic and acidic residues" evidence="1">
    <location>
        <begin position="68"/>
        <end position="79"/>
    </location>
</feature>
<gene>
    <name evidence="2" type="ORF">Purlil1_11372</name>
</gene>
<evidence type="ECO:0000313" key="3">
    <source>
        <dbReference type="Proteomes" id="UP001287286"/>
    </source>
</evidence>